<dbReference type="AlphaFoldDB" id="A0A2M7V5I8"/>
<gene>
    <name evidence="2" type="ORF">COX83_00700</name>
</gene>
<proteinExistence type="predicted"/>
<name>A0A2M7V5I8_9BACT</name>
<keyword evidence="1" id="KW-1133">Transmembrane helix</keyword>
<protein>
    <submittedName>
        <fullName evidence="2">Uncharacterized protein</fullName>
    </submittedName>
</protein>
<evidence type="ECO:0000313" key="2">
    <source>
        <dbReference type="EMBL" id="PIZ93875.1"/>
    </source>
</evidence>
<evidence type="ECO:0000256" key="1">
    <source>
        <dbReference type="SAM" id="Phobius"/>
    </source>
</evidence>
<sequence>MNIKQKILDTIKEKQLTPIPAWKFLTRTYGLWVLSSLLLILGSVGVATMVFIFTKNDWDIYNELHESKMIHIVSTLPYLWLAIFLLMLVLLYIDIRHTKRGYKYTSLPLFFAALGTSILLGFCLHVIGVGQKIDTLITQGVPGQAHIFNPRLKGLSHPEKGILTGRVAIIESMSSTTTRVYIENPLLEGTWIVIVKPTTILPPTGIHLQDRIRALGEEMEDNEIEEHQFFAQVILPFNTLSIDPRWKKHNKQSSIPPLIQMYED</sequence>
<keyword evidence="1" id="KW-0812">Transmembrane</keyword>
<dbReference type="EMBL" id="PFPI01000009">
    <property type="protein sequence ID" value="PIZ93875.1"/>
    <property type="molecule type" value="Genomic_DNA"/>
</dbReference>
<keyword evidence="1" id="KW-0472">Membrane</keyword>
<dbReference type="Proteomes" id="UP000230078">
    <property type="component" value="Unassembled WGS sequence"/>
</dbReference>
<organism evidence="2 3">
    <name type="scientific">Candidatus Magasanikbacteria bacterium CG_4_10_14_0_2_um_filter_41_31</name>
    <dbReference type="NCBI Taxonomy" id="1974639"/>
    <lineage>
        <taxon>Bacteria</taxon>
        <taxon>Candidatus Magasanikiibacteriota</taxon>
    </lineage>
</organism>
<evidence type="ECO:0000313" key="3">
    <source>
        <dbReference type="Proteomes" id="UP000230078"/>
    </source>
</evidence>
<reference evidence="3" key="1">
    <citation type="submission" date="2017-09" db="EMBL/GenBank/DDBJ databases">
        <title>Depth-based differentiation of microbial function through sediment-hosted aquifers and enrichment of novel symbionts in the deep terrestrial subsurface.</title>
        <authorList>
            <person name="Probst A.J."/>
            <person name="Ladd B."/>
            <person name="Jarett J.K."/>
            <person name="Geller-Mcgrath D.E."/>
            <person name="Sieber C.M.K."/>
            <person name="Emerson J.B."/>
            <person name="Anantharaman K."/>
            <person name="Thomas B.C."/>
            <person name="Malmstrom R."/>
            <person name="Stieglmeier M."/>
            <person name="Klingl A."/>
            <person name="Woyke T."/>
            <person name="Ryan C.M."/>
            <person name="Banfield J.F."/>
        </authorList>
    </citation>
    <scope>NUCLEOTIDE SEQUENCE [LARGE SCALE GENOMIC DNA]</scope>
</reference>
<feature type="transmembrane region" description="Helical" evidence="1">
    <location>
        <begin position="72"/>
        <end position="95"/>
    </location>
</feature>
<feature type="transmembrane region" description="Helical" evidence="1">
    <location>
        <begin position="107"/>
        <end position="127"/>
    </location>
</feature>
<accession>A0A2M7V5I8</accession>
<comment type="caution">
    <text evidence="2">The sequence shown here is derived from an EMBL/GenBank/DDBJ whole genome shotgun (WGS) entry which is preliminary data.</text>
</comment>
<feature type="transmembrane region" description="Helical" evidence="1">
    <location>
        <begin position="29"/>
        <end position="52"/>
    </location>
</feature>